<accession>A0A015J9N2</accession>
<dbReference type="InterPro" id="IPR004712">
    <property type="entry name" value="Na+/H+_antiporter_fungi"/>
</dbReference>
<reference evidence="13 14" key="1">
    <citation type="submission" date="2014-02" db="EMBL/GenBank/DDBJ databases">
        <title>Single nucleus genome sequencing reveals high similarity among nuclei of an endomycorrhizal fungus.</title>
        <authorList>
            <person name="Lin K."/>
            <person name="Geurts R."/>
            <person name="Zhang Z."/>
            <person name="Limpens E."/>
            <person name="Saunders D.G."/>
            <person name="Mu D."/>
            <person name="Pang E."/>
            <person name="Cao H."/>
            <person name="Cha H."/>
            <person name="Lin T."/>
            <person name="Zhou Q."/>
            <person name="Shang Y."/>
            <person name="Li Y."/>
            <person name="Ivanov S."/>
            <person name="Sharma T."/>
            <person name="Velzen R.V."/>
            <person name="Ruijter N.D."/>
            <person name="Aanen D.K."/>
            <person name="Win J."/>
            <person name="Kamoun S."/>
            <person name="Bisseling T."/>
            <person name="Huang S."/>
        </authorList>
    </citation>
    <scope>NUCLEOTIDE SEQUENCE [LARGE SCALE GENOMIC DNA]</scope>
    <source>
        <strain evidence="14">DAOM197198w</strain>
    </source>
</reference>
<keyword evidence="8" id="KW-0406">Ion transport</keyword>
<dbReference type="GO" id="GO:0005886">
    <property type="term" value="C:plasma membrane"/>
    <property type="evidence" value="ECO:0007669"/>
    <property type="project" value="InterPro"/>
</dbReference>
<dbReference type="FunFam" id="1.20.1530.20:FF:000015">
    <property type="entry name" value="Na(+)/H(+) antiporter 2"/>
    <property type="match status" value="1"/>
</dbReference>
<feature type="transmembrane region" description="Helical" evidence="11">
    <location>
        <begin position="173"/>
        <end position="190"/>
    </location>
</feature>
<gene>
    <name evidence="13" type="ORF">RirG_260680</name>
</gene>
<dbReference type="EMBL" id="JEMT01029647">
    <property type="protein sequence ID" value="EXX51564.1"/>
    <property type="molecule type" value="Genomic_DNA"/>
</dbReference>
<keyword evidence="6 11" id="KW-1133">Transmembrane helix</keyword>
<dbReference type="PANTHER" id="PTHR31382">
    <property type="entry name" value="NA(+)/H(+) ANTIPORTER"/>
    <property type="match status" value="1"/>
</dbReference>
<dbReference type="HOGENOM" id="CLU_008635_3_1_1"/>
<dbReference type="Proteomes" id="UP000022910">
    <property type="component" value="Unassembled WGS sequence"/>
</dbReference>
<comment type="caution">
    <text evidence="13">The sequence shown here is derived from an EMBL/GenBank/DDBJ whole genome shotgun (WGS) entry which is preliminary data.</text>
</comment>
<evidence type="ECO:0000256" key="1">
    <source>
        <dbReference type="ARBA" id="ARBA00004141"/>
    </source>
</evidence>
<proteinExistence type="inferred from homology"/>
<evidence type="ECO:0000256" key="9">
    <source>
        <dbReference type="ARBA" id="ARBA00023136"/>
    </source>
</evidence>
<feature type="transmembrane region" description="Helical" evidence="11">
    <location>
        <begin position="12"/>
        <end position="30"/>
    </location>
</feature>
<keyword evidence="5 11" id="KW-0812">Transmembrane</keyword>
<evidence type="ECO:0000313" key="13">
    <source>
        <dbReference type="EMBL" id="EXX51564.1"/>
    </source>
</evidence>
<comment type="subcellular location">
    <subcellularLocation>
        <location evidence="1">Membrane</location>
        <topology evidence="1">Multi-pass membrane protein</topology>
    </subcellularLocation>
</comment>
<dbReference type="PANTHER" id="PTHR31382:SF1">
    <property type="entry name" value="SODIUM ION_PROTON EXCHANGER (EUROFUNG)"/>
    <property type="match status" value="1"/>
</dbReference>
<evidence type="ECO:0000256" key="7">
    <source>
        <dbReference type="ARBA" id="ARBA00023053"/>
    </source>
</evidence>
<keyword evidence="7" id="KW-0915">Sodium</keyword>
<keyword evidence="4" id="KW-0050">Antiport</keyword>
<feature type="transmembrane region" description="Helical" evidence="11">
    <location>
        <begin position="236"/>
        <end position="258"/>
    </location>
</feature>
<dbReference type="AlphaFoldDB" id="A0A015J9N2"/>
<evidence type="ECO:0000259" key="12">
    <source>
        <dbReference type="Pfam" id="PF00999"/>
    </source>
</evidence>
<keyword evidence="3" id="KW-0813">Transport</keyword>
<protein>
    <submittedName>
        <fullName evidence="13">Nha1p</fullName>
    </submittedName>
</protein>
<dbReference type="InterPro" id="IPR006153">
    <property type="entry name" value="Cation/H_exchanger_TM"/>
</dbReference>
<dbReference type="GO" id="GO:0042391">
    <property type="term" value="P:regulation of membrane potential"/>
    <property type="evidence" value="ECO:0007669"/>
    <property type="project" value="InterPro"/>
</dbReference>
<feature type="transmembrane region" description="Helical" evidence="11">
    <location>
        <begin position="293"/>
        <end position="312"/>
    </location>
</feature>
<dbReference type="InterPro" id="IPR038770">
    <property type="entry name" value="Na+/solute_symporter_sf"/>
</dbReference>
<dbReference type="GO" id="GO:0036376">
    <property type="term" value="P:sodium ion export across plasma membrane"/>
    <property type="evidence" value="ECO:0007669"/>
    <property type="project" value="InterPro"/>
</dbReference>
<evidence type="ECO:0000256" key="5">
    <source>
        <dbReference type="ARBA" id="ARBA00022692"/>
    </source>
</evidence>
<evidence type="ECO:0000256" key="11">
    <source>
        <dbReference type="SAM" id="Phobius"/>
    </source>
</evidence>
<evidence type="ECO:0000313" key="14">
    <source>
        <dbReference type="Proteomes" id="UP000022910"/>
    </source>
</evidence>
<dbReference type="OrthoDB" id="2190219at2759"/>
<evidence type="ECO:0000256" key="10">
    <source>
        <dbReference type="ARBA" id="ARBA00023201"/>
    </source>
</evidence>
<evidence type="ECO:0000256" key="6">
    <source>
        <dbReference type="ARBA" id="ARBA00022989"/>
    </source>
</evidence>
<feature type="transmembrane region" description="Helical" evidence="11">
    <location>
        <begin position="324"/>
        <end position="347"/>
    </location>
</feature>
<keyword evidence="14" id="KW-1185">Reference proteome</keyword>
<evidence type="ECO:0000256" key="8">
    <source>
        <dbReference type="ARBA" id="ARBA00023065"/>
    </source>
</evidence>
<evidence type="ECO:0000256" key="4">
    <source>
        <dbReference type="ARBA" id="ARBA00022449"/>
    </source>
</evidence>
<feature type="transmembrane region" description="Helical" evidence="11">
    <location>
        <begin position="36"/>
        <end position="55"/>
    </location>
</feature>
<dbReference type="GO" id="GO:0120029">
    <property type="term" value="P:proton export across plasma membrane"/>
    <property type="evidence" value="ECO:0007669"/>
    <property type="project" value="InterPro"/>
</dbReference>
<dbReference type="GO" id="GO:0015385">
    <property type="term" value="F:sodium:proton antiporter activity"/>
    <property type="evidence" value="ECO:0007669"/>
    <property type="project" value="InterPro"/>
</dbReference>
<feature type="transmembrane region" description="Helical" evidence="11">
    <location>
        <begin position="396"/>
        <end position="419"/>
    </location>
</feature>
<feature type="transmembrane region" description="Helical" evidence="11">
    <location>
        <begin position="76"/>
        <end position="95"/>
    </location>
</feature>
<dbReference type="Gene3D" id="1.20.1530.20">
    <property type="match status" value="1"/>
</dbReference>
<feature type="transmembrane region" description="Helical" evidence="11">
    <location>
        <begin position="101"/>
        <end position="124"/>
    </location>
</feature>
<feature type="transmembrane region" description="Helical" evidence="11">
    <location>
        <begin position="202"/>
        <end position="224"/>
    </location>
</feature>
<dbReference type="OMA" id="FFGIRGI"/>
<organism evidence="13 14">
    <name type="scientific">Rhizophagus irregularis (strain DAOM 197198w)</name>
    <name type="common">Glomus intraradices</name>
    <dbReference type="NCBI Taxonomy" id="1432141"/>
    <lineage>
        <taxon>Eukaryota</taxon>
        <taxon>Fungi</taxon>
        <taxon>Fungi incertae sedis</taxon>
        <taxon>Mucoromycota</taxon>
        <taxon>Glomeromycotina</taxon>
        <taxon>Glomeromycetes</taxon>
        <taxon>Glomerales</taxon>
        <taxon>Glomeraceae</taxon>
        <taxon>Rhizophagus</taxon>
    </lineage>
</organism>
<comment type="similarity">
    <text evidence="2">Belongs to the fungal Na(+)/H(+) exchanger family.</text>
</comment>
<feature type="transmembrane region" description="Helical" evidence="11">
    <location>
        <begin position="359"/>
        <end position="376"/>
    </location>
</feature>
<sequence length="569" mass="64133">MQQFINVNEVSVVSLILGGFIVIFGLVSYFVKQRLYLSEALICLFVGVILGPYVLQVINPYKWGNTDFITREFTRIVIAIQVMAAGVALPKAYLWRELRSLAILLVPVMIWMWLVSALSIWLLIPKISFLEALMIASCVTPTDPVLANCVVSGRFAEKHVPNHVRHIISAESAANDGFGLPFLFLAIYLLQMSPGTAIGQWFYYIIGYQILVSIIIGFLIGYIARKLLKLAEERKLIDKEIFMTFAIVLALFIMGAVSLIGSDDLLACFIAGNSFTWDDWFRVETAESYFQDVIDLLLNLAIFVYLGTVIPWSSFNEADLGLSYWRLIVVAILILLFRRLPIVMALLKVIPALKTRREGIFAGWFGPIGVAAIFYAQVAKDHFSETDTDHAHARELVIPVTFFLVISSITVHGLSVPLIKIGKRVNTITLSRNQSLELRLTRNLRRTNTPEIYNCDRPKSIVSEREYTPSDMNSPVVQNDSTTIDMELPTVPIKIDRDEDISQRFSIYEEDENIIIEDETDGEVYVINNSTSLTTTPPATTQAIDSNSQKSDFNLFPLFKKSSNEQNDR</sequence>
<name>A0A015J9N2_RHIIW</name>
<feature type="domain" description="Cation/H+ exchanger transmembrane" evidence="12">
    <location>
        <begin position="26"/>
        <end position="418"/>
    </location>
</feature>
<evidence type="ECO:0000256" key="3">
    <source>
        <dbReference type="ARBA" id="ARBA00022448"/>
    </source>
</evidence>
<dbReference type="STRING" id="1432141.A0A015J9N2"/>
<keyword evidence="9 11" id="KW-0472">Membrane</keyword>
<keyword evidence="10" id="KW-0739">Sodium transport</keyword>
<evidence type="ECO:0000256" key="2">
    <source>
        <dbReference type="ARBA" id="ARBA00005248"/>
    </source>
</evidence>
<dbReference type="Pfam" id="PF00999">
    <property type="entry name" value="Na_H_Exchanger"/>
    <property type="match status" value="1"/>
</dbReference>